<evidence type="ECO:0000256" key="1">
    <source>
        <dbReference type="ARBA" id="ARBA00022676"/>
    </source>
</evidence>
<accession>A0A136PXG2</accession>
<reference evidence="4 5" key="1">
    <citation type="submission" date="2016-01" db="EMBL/GenBank/DDBJ databases">
        <title>Whole genome sequence and analysis of Micromonospora rosaria DSM 803, which can produce antibacterial substance rosamicin.</title>
        <authorList>
            <person name="Yang H."/>
            <person name="He X."/>
            <person name="Zhu D."/>
        </authorList>
    </citation>
    <scope>NUCLEOTIDE SEQUENCE [LARGE SCALE GENOMIC DNA]</scope>
    <source>
        <strain evidence="4 5">DSM 803</strain>
    </source>
</reference>
<dbReference type="InterPro" id="IPR029044">
    <property type="entry name" value="Nucleotide-diphossugar_trans"/>
</dbReference>
<dbReference type="Gene3D" id="3.90.550.10">
    <property type="entry name" value="Spore Coat Polysaccharide Biosynthesis Protein SpsA, Chain A"/>
    <property type="match status" value="1"/>
</dbReference>
<dbReference type="InterPro" id="IPR002495">
    <property type="entry name" value="Glyco_trans_8"/>
</dbReference>
<keyword evidence="3" id="KW-0479">Metal-binding</keyword>
<dbReference type="AlphaFoldDB" id="A0A136PXG2"/>
<gene>
    <name evidence="4" type="ORF">AWW66_04840</name>
</gene>
<dbReference type="GO" id="GO:0046872">
    <property type="term" value="F:metal ion binding"/>
    <property type="evidence" value="ECO:0007669"/>
    <property type="project" value="UniProtKB-KW"/>
</dbReference>
<name>A0A136PXG2_9ACTN</name>
<evidence type="ECO:0000256" key="2">
    <source>
        <dbReference type="ARBA" id="ARBA00022679"/>
    </source>
</evidence>
<evidence type="ECO:0000313" key="5">
    <source>
        <dbReference type="Proteomes" id="UP000070620"/>
    </source>
</evidence>
<keyword evidence="1" id="KW-0328">Glycosyltransferase</keyword>
<dbReference type="PANTHER" id="PTHR13778">
    <property type="entry name" value="GLYCOSYLTRANSFERASE 8 DOMAIN-CONTAINING PROTEIN"/>
    <property type="match status" value="1"/>
</dbReference>
<dbReference type="PANTHER" id="PTHR13778:SF47">
    <property type="entry name" value="LIPOPOLYSACCHARIDE 1,3-GALACTOSYLTRANSFERASE"/>
    <property type="match status" value="1"/>
</dbReference>
<dbReference type="OrthoDB" id="5672604at2"/>
<sequence>MRRQDVHVVFAVDERYARPAVVTGHSVRRNLRDDGTRLVFHVIDSGLTDDGRKLVTDGLAAEGEVELHTVADPLVMEVRRKWWTDAALGRLHIGTVIPAGIPRVVYLDADTLVLDDLTELLAEDLKGNAVGAGLNEVGPARSLTFSGGRAQQHQTGALPPGHFNSGVLLIDMDRWRAERATERAVELHRTYGRDLPNIDQDVLNHVFAGRWTPFPEKWNKLIEHSVHGIFGNGRMDYLTRPEGIVHYIGEAKPWHDAFPDNPLRRLYEEYAFAVAR</sequence>
<dbReference type="InterPro" id="IPR050748">
    <property type="entry name" value="Glycosyltrans_8_dom-fam"/>
</dbReference>
<dbReference type="RefSeq" id="WP_067360294.1">
    <property type="nucleotide sequence ID" value="NZ_JBIUBN010000001.1"/>
</dbReference>
<protein>
    <recommendedName>
        <fullName evidence="6">Glycosyltransferase family 8 protein</fullName>
    </recommendedName>
</protein>
<evidence type="ECO:0008006" key="6">
    <source>
        <dbReference type="Google" id="ProtNLM"/>
    </source>
</evidence>
<comment type="caution">
    <text evidence="4">The sequence shown here is derived from an EMBL/GenBank/DDBJ whole genome shotgun (WGS) entry which is preliminary data.</text>
</comment>
<dbReference type="SUPFAM" id="SSF53448">
    <property type="entry name" value="Nucleotide-diphospho-sugar transferases"/>
    <property type="match status" value="1"/>
</dbReference>
<dbReference type="CDD" id="cd04194">
    <property type="entry name" value="GT8_A4GalT_like"/>
    <property type="match status" value="1"/>
</dbReference>
<organism evidence="4 5">
    <name type="scientific">Micromonospora rosaria</name>
    <dbReference type="NCBI Taxonomy" id="47874"/>
    <lineage>
        <taxon>Bacteria</taxon>
        <taxon>Bacillati</taxon>
        <taxon>Actinomycetota</taxon>
        <taxon>Actinomycetes</taxon>
        <taxon>Micromonosporales</taxon>
        <taxon>Micromonosporaceae</taxon>
        <taxon>Micromonospora</taxon>
    </lineage>
</organism>
<dbReference type="Pfam" id="PF01501">
    <property type="entry name" value="Glyco_transf_8"/>
    <property type="match status" value="1"/>
</dbReference>
<dbReference type="Proteomes" id="UP000070620">
    <property type="component" value="Unassembled WGS sequence"/>
</dbReference>
<evidence type="ECO:0000313" key="4">
    <source>
        <dbReference type="EMBL" id="KXK63112.1"/>
    </source>
</evidence>
<keyword evidence="5" id="KW-1185">Reference proteome</keyword>
<dbReference type="EMBL" id="LRQV01000009">
    <property type="protein sequence ID" value="KXK63112.1"/>
    <property type="molecule type" value="Genomic_DNA"/>
</dbReference>
<evidence type="ECO:0000256" key="3">
    <source>
        <dbReference type="ARBA" id="ARBA00022723"/>
    </source>
</evidence>
<proteinExistence type="predicted"/>
<dbReference type="GO" id="GO:0016757">
    <property type="term" value="F:glycosyltransferase activity"/>
    <property type="evidence" value="ECO:0007669"/>
    <property type="project" value="UniProtKB-KW"/>
</dbReference>
<keyword evidence="2" id="KW-0808">Transferase</keyword>